<dbReference type="Proteomes" id="UP000625631">
    <property type="component" value="Unassembled WGS sequence"/>
</dbReference>
<dbReference type="RefSeq" id="WP_198075724.1">
    <property type="nucleotide sequence ID" value="NZ_JAEDAE010000005.1"/>
</dbReference>
<gene>
    <name evidence="2" type="ORF">I7X13_12325</name>
</gene>
<organism evidence="2 3">
    <name type="scientific">Hymenobacter negativus</name>
    <dbReference type="NCBI Taxonomy" id="2795026"/>
    <lineage>
        <taxon>Bacteria</taxon>
        <taxon>Pseudomonadati</taxon>
        <taxon>Bacteroidota</taxon>
        <taxon>Cytophagia</taxon>
        <taxon>Cytophagales</taxon>
        <taxon>Hymenobacteraceae</taxon>
        <taxon>Hymenobacter</taxon>
    </lineage>
</organism>
<comment type="caution">
    <text evidence="2">The sequence shown here is derived from an EMBL/GenBank/DDBJ whole genome shotgun (WGS) entry which is preliminary data.</text>
</comment>
<evidence type="ECO:0008006" key="4">
    <source>
        <dbReference type="Google" id="ProtNLM"/>
    </source>
</evidence>
<keyword evidence="3" id="KW-1185">Reference proteome</keyword>
<sequence length="175" mass="19613">MTKQEVNAAIHLGKLPATHEWYGGFLVLFYCLCFSVIGIVFIFDKPLNPFAPAGLLLWVSLSLYTLYCLLTERKLTAVKTYLSAGDNQQLIISVFNALNWQVSLPFQHSIIATRGSNWFGIPVYATALLEEGIVYLNLMNGGGNIKGRIPFSFGQNEQKLRLLIDEINKSRQLAK</sequence>
<accession>A0ABS0Q8E0</accession>
<feature type="transmembrane region" description="Helical" evidence="1">
    <location>
        <begin position="49"/>
        <end position="70"/>
    </location>
</feature>
<evidence type="ECO:0000256" key="1">
    <source>
        <dbReference type="SAM" id="Phobius"/>
    </source>
</evidence>
<protein>
    <recommendedName>
        <fullName evidence="4">DUF304 domain-containing protein</fullName>
    </recommendedName>
</protein>
<proteinExistence type="predicted"/>
<dbReference type="EMBL" id="JAEDAE010000005">
    <property type="protein sequence ID" value="MBH8558842.1"/>
    <property type="molecule type" value="Genomic_DNA"/>
</dbReference>
<name>A0ABS0Q8E0_9BACT</name>
<keyword evidence="1" id="KW-1133">Transmembrane helix</keyword>
<reference evidence="2 3" key="1">
    <citation type="submission" date="2020-12" db="EMBL/GenBank/DDBJ databases">
        <title>Hymenobacter sp.</title>
        <authorList>
            <person name="Kim M.K."/>
        </authorList>
    </citation>
    <scope>NUCLEOTIDE SEQUENCE [LARGE SCALE GENOMIC DNA]</scope>
    <source>
        <strain evidence="2 3">BT442</strain>
    </source>
</reference>
<evidence type="ECO:0000313" key="2">
    <source>
        <dbReference type="EMBL" id="MBH8558842.1"/>
    </source>
</evidence>
<keyword evidence="1" id="KW-0472">Membrane</keyword>
<feature type="transmembrane region" description="Helical" evidence="1">
    <location>
        <begin position="21"/>
        <end position="43"/>
    </location>
</feature>
<keyword evidence="1" id="KW-0812">Transmembrane</keyword>
<evidence type="ECO:0000313" key="3">
    <source>
        <dbReference type="Proteomes" id="UP000625631"/>
    </source>
</evidence>